<dbReference type="GO" id="GO:0000725">
    <property type="term" value="P:recombinational repair"/>
    <property type="evidence" value="ECO:0007669"/>
    <property type="project" value="TreeGrafter"/>
</dbReference>
<dbReference type="SUPFAM" id="SSF52540">
    <property type="entry name" value="P-loop containing nucleoside triphosphate hydrolases"/>
    <property type="match status" value="1"/>
</dbReference>
<keyword evidence="2 15" id="KW-0547">Nucleotide-binding</keyword>
<dbReference type="Proteomes" id="UP000242881">
    <property type="component" value="Unassembled WGS sequence"/>
</dbReference>
<evidence type="ECO:0000313" key="20">
    <source>
        <dbReference type="Proteomes" id="UP000242881"/>
    </source>
</evidence>
<dbReference type="InterPro" id="IPR027417">
    <property type="entry name" value="P-loop_NTPase"/>
</dbReference>
<dbReference type="Pfam" id="PF13361">
    <property type="entry name" value="UvrD_C"/>
    <property type="match status" value="1"/>
</dbReference>
<keyword evidence="6" id="KW-0269">Exonuclease</keyword>
<evidence type="ECO:0000256" key="13">
    <source>
        <dbReference type="ARBA" id="ARBA00034923"/>
    </source>
</evidence>
<organism evidence="19 20">
    <name type="scientific">Calditerrivibrio nitroreducens</name>
    <dbReference type="NCBI Taxonomy" id="477976"/>
    <lineage>
        <taxon>Bacteria</taxon>
        <taxon>Pseudomonadati</taxon>
        <taxon>Deferribacterota</taxon>
        <taxon>Deferribacteres</taxon>
        <taxon>Deferribacterales</taxon>
        <taxon>Calditerrivibrionaceae</taxon>
    </lineage>
</organism>
<keyword evidence="10" id="KW-0413">Isomerase</keyword>
<evidence type="ECO:0000256" key="11">
    <source>
        <dbReference type="ARBA" id="ARBA00034617"/>
    </source>
</evidence>
<feature type="binding site" evidence="15">
    <location>
        <begin position="41"/>
        <end position="48"/>
    </location>
    <ligand>
        <name>ATP</name>
        <dbReference type="ChEBI" id="CHEBI:30616"/>
    </ligand>
</feature>
<evidence type="ECO:0000256" key="12">
    <source>
        <dbReference type="ARBA" id="ARBA00034808"/>
    </source>
</evidence>
<dbReference type="InterPro" id="IPR014016">
    <property type="entry name" value="UvrD-like_ATP-bd"/>
</dbReference>
<keyword evidence="4 15" id="KW-0378">Hydrolase</keyword>
<keyword evidence="5 15" id="KW-0347">Helicase</keyword>
<keyword evidence="9" id="KW-0234">DNA repair</keyword>
<evidence type="ECO:0000256" key="6">
    <source>
        <dbReference type="ARBA" id="ARBA00022839"/>
    </source>
</evidence>
<evidence type="ECO:0000259" key="18">
    <source>
        <dbReference type="PROSITE" id="PS51217"/>
    </source>
</evidence>
<dbReference type="AlphaFoldDB" id="A0A2J6WNK8"/>
<dbReference type="InterPro" id="IPR000212">
    <property type="entry name" value="DNA_helicase_UvrD/REP"/>
</dbReference>
<keyword evidence="16" id="KW-0175">Coiled coil</keyword>
<keyword evidence="7 15" id="KW-0067">ATP-binding</keyword>
<name>A0A2J6WNK8_9BACT</name>
<keyword evidence="3" id="KW-0227">DNA damage</keyword>
<evidence type="ECO:0000256" key="3">
    <source>
        <dbReference type="ARBA" id="ARBA00022763"/>
    </source>
</evidence>
<proteinExistence type="predicted"/>
<evidence type="ECO:0000313" key="19">
    <source>
        <dbReference type="EMBL" id="PMP71946.1"/>
    </source>
</evidence>
<dbReference type="PANTHER" id="PTHR11070">
    <property type="entry name" value="UVRD / RECB / PCRA DNA HELICASE FAMILY MEMBER"/>
    <property type="match status" value="1"/>
</dbReference>
<feature type="domain" description="UvrD-like helicase ATP-binding" evidence="17">
    <location>
        <begin position="20"/>
        <end position="476"/>
    </location>
</feature>
<dbReference type="GO" id="GO:0043138">
    <property type="term" value="F:3'-5' DNA helicase activity"/>
    <property type="evidence" value="ECO:0007669"/>
    <property type="project" value="UniProtKB-EC"/>
</dbReference>
<evidence type="ECO:0000256" key="2">
    <source>
        <dbReference type="ARBA" id="ARBA00022741"/>
    </source>
</evidence>
<keyword evidence="1" id="KW-0540">Nuclease</keyword>
<dbReference type="Gene3D" id="3.40.50.300">
    <property type="entry name" value="P-loop containing nucleotide triphosphate hydrolases"/>
    <property type="match status" value="4"/>
</dbReference>
<evidence type="ECO:0000256" key="8">
    <source>
        <dbReference type="ARBA" id="ARBA00023125"/>
    </source>
</evidence>
<dbReference type="EC" id="5.6.2.4" evidence="12"/>
<keyword evidence="8" id="KW-0238">DNA-binding</keyword>
<evidence type="ECO:0000256" key="7">
    <source>
        <dbReference type="ARBA" id="ARBA00022840"/>
    </source>
</evidence>
<dbReference type="EMBL" id="PNIN01000031">
    <property type="protein sequence ID" value="PMP71946.1"/>
    <property type="molecule type" value="Genomic_DNA"/>
</dbReference>
<reference evidence="19 20" key="1">
    <citation type="submission" date="2018-01" db="EMBL/GenBank/DDBJ databases">
        <title>Metagenomic assembled genomes from two thermal pools in the Uzon Caldera, Kamchatka, Russia.</title>
        <authorList>
            <person name="Wilkins L."/>
            <person name="Ettinger C."/>
        </authorList>
    </citation>
    <scope>NUCLEOTIDE SEQUENCE [LARGE SCALE GENOMIC DNA]</scope>
    <source>
        <strain evidence="19">ZAV-05</strain>
    </source>
</reference>
<gene>
    <name evidence="19" type="ORF">C0187_02715</name>
</gene>
<feature type="domain" description="UvrD-like helicase C-terminal" evidence="18">
    <location>
        <begin position="500"/>
        <end position="723"/>
    </location>
</feature>
<dbReference type="InterPro" id="IPR014017">
    <property type="entry name" value="DNA_helicase_UvrD-like_C"/>
</dbReference>
<evidence type="ECO:0000256" key="9">
    <source>
        <dbReference type="ARBA" id="ARBA00023204"/>
    </source>
</evidence>
<comment type="caution">
    <text evidence="19">The sequence shown here is derived from an EMBL/GenBank/DDBJ whole genome shotgun (WGS) entry which is preliminary data.</text>
</comment>
<feature type="coiled-coil region" evidence="16">
    <location>
        <begin position="340"/>
        <end position="367"/>
    </location>
</feature>
<dbReference type="Pfam" id="PF00580">
    <property type="entry name" value="UvrD-helicase"/>
    <property type="match status" value="1"/>
</dbReference>
<evidence type="ECO:0000256" key="4">
    <source>
        <dbReference type="ARBA" id="ARBA00022801"/>
    </source>
</evidence>
<evidence type="ECO:0000256" key="5">
    <source>
        <dbReference type="ARBA" id="ARBA00022806"/>
    </source>
</evidence>
<dbReference type="PANTHER" id="PTHR11070:SF2">
    <property type="entry name" value="ATP-DEPENDENT DNA HELICASE SRS2"/>
    <property type="match status" value="1"/>
</dbReference>
<evidence type="ECO:0000259" key="17">
    <source>
        <dbReference type="PROSITE" id="PS51198"/>
    </source>
</evidence>
<dbReference type="GO" id="GO:0004527">
    <property type="term" value="F:exonuclease activity"/>
    <property type="evidence" value="ECO:0007669"/>
    <property type="project" value="UniProtKB-KW"/>
</dbReference>
<comment type="catalytic activity">
    <reaction evidence="14">
        <text>ATP + H2O = ADP + phosphate + H(+)</text>
        <dbReference type="Rhea" id="RHEA:13065"/>
        <dbReference type="ChEBI" id="CHEBI:15377"/>
        <dbReference type="ChEBI" id="CHEBI:15378"/>
        <dbReference type="ChEBI" id="CHEBI:30616"/>
        <dbReference type="ChEBI" id="CHEBI:43474"/>
        <dbReference type="ChEBI" id="CHEBI:456216"/>
        <dbReference type="EC" id="5.6.2.4"/>
    </reaction>
</comment>
<dbReference type="PROSITE" id="PS51198">
    <property type="entry name" value="UVRD_HELICASE_ATP_BIND"/>
    <property type="match status" value="1"/>
</dbReference>
<protein>
    <recommendedName>
        <fullName evidence="12">DNA 3'-5' helicase</fullName>
        <ecNumber evidence="12">5.6.2.4</ecNumber>
    </recommendedName>
    <alternativeName>
        <fullName evidence="13">DNA 3'-5' helicase II</fullName>
    </alternativeName>
</protein>
<dbReference type="Pfam" id="PF12705">
    <property type="entry name" value="PDDEXK_1"/>
    <property type="match status" value="1"/>
</dbReference>
<dbReference type="InterPro" id="IPR011604">
    <property type="entry name" value="PDDEXK-like_dom_sf"/>
</dbReference>
<comment type="catalytic activity">
    <reaction evidence="11">
        <text>Couples ATP hydrolysis with the unwinding of duplex DNA by translocating in the 3'-5' direction.</text>
        <dbReference type="EC" id="5.6.2.4"/>
    </reaction>
</comment>
<dbReference type="GO" id="GO:0005524">
    <property type="term" value="F:ATP binding"/>
    <property type="evidence" value="ECO:0007669"/>
    <property type="project" value="UniProtKB-UniRule"/>
</dbReference>
<dbReference type="Gene3D" id="3.90.320.10">
    <property type="match status" value="1"/>
</dbReference>
<evidence type="ECO:0000256" key="14">
    <source>
        <dbReference type="ARBA" id="ARBA00048988"/>
    </source>
</evidence>
<dbReference type="GO" id="GO:0005829">
    <property type="term" value="C:cytosol"/>
    <property type="evidence" value="ECO:0007669"/>
    <property type="project" value="TreeGrafter"/>
</dbReference>
<dbReference type="InterPro" id="IPR038726">
    <property type="entry name" value="PDDEXK_AddAB-type"/>
</dbReference>
<evidence type="ECO:0000256" key="1">
    <source>
        <dbReference type="ARBA" id="ARBA00022722"/>
    </source>
</evidence>
<evidence type="ECO:0000256" key="16">
    <source>
        <dbReference type="SAM" id="Coils"/>
    </source>
</evidence>
<dbReference type="GO" id="GO:0003677">
    <property type="term" value="F:DNA binding"/>
    <property type="evidence" value="ECO:0007669"/>
    <property type="project" value="UniProtKB-KW"/>
</dbReference>
<sequence>MEITNLLCYILFKIYSEGEMNGNLNCSSEDNKFKQFLSIKASAGSGKTYNLASRFIEILGLYLKNKNFSEGIIPTKNLSSIIAITFTNKASLEMKDRVMKFLKGLAGIRKNELERSGISEEDARKLLIEILKNFEDINVTTIDSFMNTLHKAFAVDLGVYPDYDITFDSEKIFESAVKLLFEDEKNFEDLINFLNTLLFLGKDGMNGEKIIIKNLKEYYKIELPENVISYTEIEKKIKEFINGTISDLNEYLLNEIGDLSNKLNSLIDRYYTIFHRKKIKPYQSINLNEVNKNYAKYLKFLENENFDEILKKDKTLPPEVQNLFKELLNEIIKNFRYYVLLKYTKESEAIFKQIEKLKEKEKDVQKRLNIVDGSQITKRITEILKSDSGVPYAFCNLGEQIMHYLIDEFQDTSRDQFEAIRPLLENSKGSGGSIFLVGDKKQSIYGWRGGDYTLFDEVDEDFFLESITLKSNYRSGRDIVKFNNICFAEALLNDISNLITEYNVAENLSEEINKVYSDASQIPVQDFKGYINIHLKKNNDEDTDEFYKNRLIRILETLFKRGAKYSDIMILVRNNNEIETVVDWIHSKDEFKNIPFITDGNLKIINNFNIKKTLLTASFIINPEDDFYIKSIGELGLLTCFDGLNIDPSGYSPYEFFLAVINLLKIENDLYLKRFLEEVAQLSLKGKNIREIIEHFYENQDISISSSEETDAIRIMSIHKSKGLQSEIVILPIFDWELYKKDRIYDYIPLSDFLEDYEGEEMIFTTINSLKDISRTAKSIYEKKIKFQLIEGLNLMYVAQTRTVRELYITGIFSKNESGRYPTPIRSSAILCEMLNNFEKYEDGSNMDYTLEQNEMGIFFVCGELKDFESKDISKTNDYNMNKYYLPDSILFRIRKSFIDEPDIEDLREGMKFGTDIHKLLSIIKKIDDEENIEAEVENAFKRAHSLYDSKMYEIVVNTVRDLKEYFIDIDDCWTEKEFVTKSGNIFRIDRIVKKGNFFYIIDYKTGEPKEEDRKQVDLYRRLIPYETTGIIYYIKKGEKVYV</sequence>
<accession>A0A2J6WNK8</accession>
<evidence type="ECO:0000256" key="15">
    <source>
        <dbReference type="PROSITE-ProRule" id="PRU00560"/>
    </source>
</evidence>
<evidence type="ECO:0000256" key="10">
    <source>
        <dbReference type="ARBA" id="ARBA00023235"/>
    </source>
</evidence>
<dbReference type="PROSITE" id="PS51217">
    <property type="entry name" value="UVRD_HELICASE_CTER"/>
    <property type="match status" value="1"/>
</dbReference>